<keyword evidence="4 7" id="KW-1133">Transmembrane helix</keyword>
<dbReference type="PANTHER" id="PTHR32309">
    <property type="entry name" value="TYROSINE-PROTEIN KINASE"/>
    <property type="match status" value="1"/>
</dbReference>
<feature type="transmembrane region" description="Helical" evidence="7">
    <location>
        <begin position="413"/>
        <end position="433"/>
    </location>
</feature>
<feature type="domain" description="Polysaccharide chain length determinant N-terminal" evidence="8">
    <location>
        <begin position="14"/>
        <end position="92"/>
    </location>
</feature>
<dbReference type="NCBIfam" id="TIGR03007">
    <property type="entry name" value="pepcterm_ChnLen"/>
    <property type="match status" value="1"/>
</dbReference>
<dbReference type="InterPro" id="IPR003856">
    <property type="entry name" value="LPS_length_determ_N"/>
</dbReference>
<dbReference type="Proteomes" id="UP000092698">
    <property type="component" value="Chromosome"/>
</dbReference>
<keyword evidence="3 7" id="KW-0812">Transmembrane</keyword>
<comment type="subcellular location">
    <subcellularLocation>
        <location evidence="1">Cell membrane</location>
        <topology evidence="1">Multi-pass membrane protein</topology>
    </subcellularLocation>
</comment>
<evidence type="ECO:0000256" key="4">
    <source>
        <dbReference type="ARBA" id="ARBA00022989"/>
    </source>
</evidence>
<evidence type="ECO:0000256" key="7">
    <source>
        <dbReference type="SAM" id="Phobius"/>
    </source>
</evidence>
<dbReference type="Pfam" id="PF02706">
    <property type="entry name" value="Wzz"/>
    <property type="match status" value="1"/>
</dbReference>
<proteinExistence type="predicted"/>
<gene>
    <name evidence="9" type="ORF">A6F65_01844</name>
</gene>
<evidence type="ECO:0000256" key="3">
    <source>
        <dbReference type="ARBA" id="ARBA00022692"/>
    </source>
</evidence>
<dbReference type="InterPro" id="IPR050445">
    <property type="entry name" value="Bact_polysacc_biosynth/exp"/>
</dbReference>
<feature type="coiled-coil region" evidence="6">
    <location>
        <begin position="324"/>
        <end position="382"/>
    </location>
</feature>
<feature type="transmembrane region" description="Helical" evidence="7">
    <location>
        <begin position="20"/>
        <end position="40"/>
    </location>
</feature>
<protein>
    <submittedName>
        <fullName evidence="9">Chain length determinant protein</fullName>
    </submittedName>
</protein>
<evidence type="ECO:0000256" key="2">
    <source>
        <dbReference type="ARBA" id="ARBA00022475"/>
    </source>
</evidence>
<keyword evidence="2" id="KW-1003">Cell membrane</keyword>
<evidence type="ECO:0000256" key="1">
    <source>
        <dbReference type="ARBA" id="ARBA00004651"/>
    </source>
</evidence>
<dbReference type="GO" id="GO:0005886">
    <property type="term" value="C:plasma membrane"/>
    <property type="evidence" value="ECO:0007669"/>
    <property type="project" value="UniProtKB-SubCell"/>
</dbReference>
<keyword evidence="5 7" id="KW-0472">Membrane</keyword>
<evidence type="ECO:0000313" key="10">
    <source>
        <dbReference type="Proteomes" id="UP000092698"/>
    </source>
</evidence>
<evidence type="ECO:0000313" key="9">
    <source>
        <dbReference type="EMBL" id="ANU08139.1"/>
    </source>
</evidence>
<evidence type="ECO:0000259" key="8">
    <source>
        <dbReference type="Pfam" id="PF02706"/>
    </source>
</evidence>
<dbReference type="RefSeq" id="WP_067787996.1">
    <property type="nucleotide sequence ID" value="NZ_CP016545.1"/>
</dbReference>
<keyword evidence="6" id="KW-0175">Coiled coil</keyword>
<reference evidence="9 10" key="1">
    <citation type="submission" date="2016-07" db="EMBL/GenBank/DDBJ databases">
        <title>Complete genome sequence of Altererythrobacter namhicola JCM 16345T, containing esterase-encoding genes.</title>
        <authorList>
            <person name="Cheng H."/>
            <person name="Wu Y.-H."/>
            <person name="Jian S.-L."/>
            <person name="Huo Y.-Y."/>
            <person name="Wang C.-S."/>
            <person name="Xu X.-W."/>
        </authorList>
    </citation>
    <scope>NUCLEOTIDE SEQUENCE [LARGE SCALE GENOMIC DNA]</scope>
    <source>
        <strain evidence="9 10">JCM 16345</strain>
    </source>
</reference>
<feature type="coiled-coil region" evidence="6">
    <location>
        <begin position="173"/>
        <end position="242"/>
    </location>
</feature>
<dbReference type="PANTHER" id="PTHR32309:SF31">
    <property type="entry name" value="CAPSULAR EXOPOLYSACCHARIDE FAMILY"/>
    <property type="match status" value="1"/>
</dbReference>
<organism evidence="9 10">
    <name type="scientific">Paraurantiacibacter namhicola</name>
    <dbReference type="NCBI Taxonomy" id="645517"/>
    <lineage>
        <taxon>Bacteria</taxon>
        <taxon>Pseudomonadati</taxon>
        <taxon>Pseudomonadota</taxon>
        <taxon>Alphaproteobacteria</taxon>
        <taxon>Sphingomonadales</taxon>
        <taxon>Erythrobacteraceae</taxon>
        <taxon>Paraurantiacibacter</taxon>
    </lineage>
</organism>
<dbReference type="OrthoDB" id="9795292at2"/>
<dbReference type="AlphaFoldDB" id="A0A1C7D9H4"/>
<name>A0A1C7D9H4_9SPHN</name>
<evidence type="ECO:0000256" key="5">
    <source>
        <dbReference type="ARBA" id="ARBA00023136"/>
    </source>
</evidence>
<keyword evidence="10" id="KW-1185">Reference proteome</keyword>
<accession>A0A1C7D9H4</accession>
<evidence type="ECO:0000256" key="6">
    <source>
        <dbReference type="SAM" id="Coils"/>
    </source>
</evidence>
<sequence length="503" mass="54305">MKEILEEARAALWTVWNRKWLALAVAWGICLAGWLVVALIPNSYESEARIFVQLDDVLAEQIGLGAGSREKDLERVRQTLTSAVNLEKVVRSTRLGDTITTPAEMEKAVEDLGEDILITAEGENLFIIKAKSGQGDLSDAENAQLAQDIALKMIDIFREENLGGARGEMRSSIDFLDQQLAERQKQLEEAEQRRLAFESEHPELIGGASAISSRLSNTRAELRSAEADLAAATSSLAAIEGQIASTPRALQGQGGTSAALQQAEANVAGLRARGLTDSHPDMIAAERQVANLRQQQSSNGNAGMVPNPAYSALMSIRAERLASVQSLRSRVAALRAEIAQVSADQAMEPGVAAEAQRISRDYEVLREQYDKLLQDREELRLRGQVETERSAIKFEVVDPPSTPRVPAAPNRPLLLFGVLFVGLAAGAGTAWALGKVNSTFATANKLEDTFDLPVIGTISNNLTDAAKKLRAKRTKQFAGGAAALVAMFVVLVGLEFVQRGMIA</sequence>
<dbReference type="KEGG" id="anh:A6F65_01844"/>
<feature type="transmembrane region" description="Helical" evidence="7">
    <location>
        <begin position="477"/>
        <end position="497"/>
    </location>
</feature>
<dbReference type="PATRIC" id="fig|645517.4.peg.1831"/>
<dbReference type="EMBL" id="CP016545">
    <property type="protein sequence ID" value="ANU08139.1"/>
    <property type="molecule type" value="Genomic_DNA"/>
</dbReference>
<dbReference type="STRING" id="645517.A6F65_01844"/>
<dbReference type="InterPro" id="IPR014345">
    <property type="entry name" value="XrtA_polysacc_chain"/>
</dbReference>